<protein>
    <recommendedName>
        <fullName evidence="4">Protein-L-isoaspartate O-methyltransferase</fullName>
        <ecNumber evidence="3">2.1.1.77</ecNumber>
    </recommendedName>
    <alternativeName>
        <fullName evidence="11">L-isoaspartyl protein carboxyl methyltransferase</fullName>
    </alternativeName>
    <alternativeName>
        <fullName evidence="9">Protein L-isoaspartyl methyltransferase</fullName>
    </alternativeName>
    <alternativeName>
        <fullName evidence="10">Protein-beta-aspartate methyltransferase</fullName>
    </alternativeName>
</protein>
<dbReference type="OrthoDB" id="9810066at2"/>
<proteinExistence type="inferred from homology"/>
<dbReference type="PANTHER" id="PTHR11579:SF0">
    <property type="entry name" value="PROTEIN-L-ISOASPARTATE(D-ASPARTATE) O-METHYLTRANSFERASE"/>
    <property type="match status" value="1"/>
</dbReference>
<keyword evidence="5" id="KW-0963">Cytoplasm</keyword>
<evidence type="ECO:0000256" key="9">
    <source>
        <dbReference type="ARBA" id="ARBA00030757"/>
    </source>
</evidence>
<evidence type="ECO:0000256" key="1">
    <source>
        <dbReference type="ARBA" id="ARBA00004496"/>
    </source>
</evidence>
<evidence type="ECO:0000256" key="10">
    <source>
        <dbReference type="ARBA" id="ARBA00031323"/>
    </source>
</evidence>
<dbReference type="InterPro" id="IPR029063">
    <property type="entry name" value="SAM-dependent_MTases_sf"/>
</dbReference>
<dbReference type="EMBL" id="QYBC01000014">
    <property type="protein sequence ID" value="RYB03397.1"/>
    <property type="molecule type" value="Genomic_DNA"/>
</dbReference>
<evidence type="ECO:0000256" key="7">
    <source>
        <dbReference type="ARBA" id="ARBA00022679"/>
    </source>
</evidence>
<evidence type="ECO:0000256" key="2">
    <source>
        <dbReference type="ARBA" id="ARBA00005369"/>
    </source>
</evidence>
<dbReference type="Gene3D" id="3.40.50.150">
    <property type="entry name" value="Vaccinia Virus protein VP39"/>
    <property type="match status" value="1"/>
</dbReference>
<organism evidence="12 13">
    <name type="scientific">Lichenibacterium ramalinae</name>
    <dbReference type="NCBI Taxonomy" id="2316527"/>
    <lineage>
        <taxon>Bacteria</taxon>
        <taxon>Pseudomonadati</taxon>
        <taxon>Pseudomonadota</taxon>
        <taxon>Alphaproteobacteria</taxon>
        <taxon>Hyphomicrobiales</taxon>
        <taxon>Lichenihabitantaceae</taxon>
        <taxon>Lichenibacterium</taxon>
    </lineage>
</organism>
<dbReference type="RefSeq" id="WP_129220351.1">
    <property type="nucleotide sequence ID" value="NZ_QYBC01000014.1"/>
</dbReference>
<keyword evidence="7 12" id="KW-0808">Transferase</keyword>
<dbReference type="PANTHER" id="PTHR11579">
    <property type="entry name" value="PROTEIN-L-ISOASPARTATE O-METHYLTRANSFERASE"/>
    <property type="match status" value="1"/>
</dbReference>
<dbReference type="EC" id="2.1.1.77" evidence="3"/>
<reference evidence="12 13" key="2">
    <citation type="submission" date="2019-02" db="EMBL/GenBank/DDBJ databases">
        <title>'Lichenibacterium ramalinii' gen. nov. sp. nov., 'Lichenibacterium minor' gen. nov. sp. nov.</title>
        <authorList>
            <person name="Pankratov T."/>
        </authorList>
    </citation>
    <scope>NUCLEOTIDE SEQUENCE [LARGE SCALE GENOMIC DNA]</scope>
    <source>
        <strain evidence="12 13">RmlP001</strain>
    </source>
</reference>
<evidence type="ECO:0000256" key="6">
    <source>
        <dbReference type="ARBA" id="ARBA00022603"/>
    </source>
</evidence>
<dbReference type="GO" id="GO:0032259">
    <property type="term" value="P:methylation"/>
    <property type="evidence" value="ECO:0007669"/>
    <property type="project" value="UniProtKB-KW"/>
</dbReference>
<comment type="similarity">
    <text evidence="2">Belongs to the methyltransferase superfamily. L-isoaspartyl/D-aspartyl protein methyltransferase family.</text>
</comment>
<comment type="subcellular location">
    <subcellularLocation>
        <location evidence="1">Cytoplasm</location>
    </subcellularLocation>
</comment>
<evidence type="ECO:0000256" key="3">
    <source>
        <dbReference type="ARBA" id="ARBA00011890"/>
    </source>
</evidence>
<dbReference type="GO" id="GO:0004719">
    <property type="term" value="F:protein-L-isoaspartate (D-aspartate) O-methyltransferase activity"/>
    <property type="evidence" value="ECO:0007669"/>
    <property type="project" value="UniProtKB-EC"/>
</dbReference>
<accession>A0A4Q2RC99</accession>
<evidence type="ECO:0000256" key="11">
    <source>
        <dbReference type="ARBA" id="ARBA00031350"/>
    </source>
</evidence>
<dbReference type="SUPFAM" id="SSF53335">
    <property type="entry name" value="S-adenosyl-L-methionine-dependent methyltransferases"/>
    <property type="match status" value="1"/>
</dbReference>
<dbReference type="AlphaFoldDB" id="A0A4Q2RC99"/>
<evidence type="ECO:0000313" key="12">
    <source>
        <dbReference type="EMBL" id="RYB03397.1"/>
    </source>
</evidence>
<dbReference type="GO" id="GO:0005737">
    <property type="term" value="C:cytoplasm"/>
    <property type="evidence" value="ECO:0007669"/>
    <property type="project" value="UniProtKB-SubCell"/>
</dbReference>
<reference evidence="12 13" key="1">
    <citation type="submission" date="2018-09" db="EMBL/GenBank/DDBJ databases">
        <authorList>
            <person name="Grouzdev D.S."/>
            <person name="Krutkina M.S."/>
        </authorList>
    </citation>
    <scope>NUCLEOTIDE SEQUENCE [LARGE SCALE GENOMIC DNA]</scope>
    <source>
        <strain evidence="12 13">RmlP001</strain>
    </source>
</reference>
<dbReference type="Proteomes" id="UP000289411">
    <property type="component" value="Unassembled WGS sequence"/>
</dbReference>
<dbReference type="Pfam" id="PF01135">
    <property type="entry name" value="PCMT"/>
    <property type="match status" value="1"/>
</dbReference>
<keyword evidence="13" id="KW-1185">Reference proteome</keyword>
<dbReference type="CDD" id="cd02440">
    <property type="entry name" value="AdoMet_MTases"/>
    <property type="match status" value="1"/>
</dbReference>
<evidence type="ECO:0000256" key="4">
    <source>
        <dbReference type="ARBA" id="ARBA00013346"/>
    </source>
</evidence>
<gene>
    <name evidence="12" type="ORF">D3272_16675</name>
</gene>
<keyword evidence="8" id="KW-0949">S-adenosyl-L-methionine</keyword>
<dbReference type="InterPro" id="IPR000682">
    <property type="entry name" value="PCMT"/>
</dbReference>
<sequence>MSTGSLEAKAEFLFRLRARGIRDLAVLRAMEAVPRHVFVPHRYADLAAKDVALPLACGQTMAEPSAVARMMEGLAATPACRILEIGSGSGYATAILARLGAEVLGVERFRTLSQGAQARLAGLGTVGATVVWGDGLAVPADRGPFDRILIHAALGDVPAEVADLLAPGGTVVFGRAAGPGARQELVAARRDGEGDWSFGPLGPCRLRPLYDGPSLGL</sequence>
<name>A0A4Q2RC99_9HYPH</name>
<evidence type="ECO:0000256" key="8">
    <source>
        <dbReference type="ARBA" id="ARBA00022691"/>
    </source>
</evidence>
<evidence type="ECO:0000313" key="13">
    <source>
        <dbReference type="Proteomes" id="UP000289411"/>
    </source>
</evidence>
<keyword evidence="6 12" id="KW-0489">Methyltransferase</keyword>
<comment type="caution">
    <text evidence="12">The sequence shown here is derived from an EMBL/GenBank/DDBJ whole genome shotgun (WGS) entry which is preliminary data.</text>
</comment>
<evidence type="ECO:0000256" key="5">
    <source>
        <dbReference type="ARBA" id="ARBA00022490"/>
    </source>
</evidence>